<protein>
    <recommendedName>
        <fullName evidence="8">Amino acid transporter transmembrane domain-containing protein</fullName>
    </recommendedName>
</protein>
<evidence type="ECO:0000256" key="5">
    <source>
        <dbReference type="ARBA" id="ARBA00023136"/>
    </source>
</evidence>
<evidence type="ECO:0000256" key="2">
    <source>
        <dbReference type="ARBA" id="ARBA00022692"/>
    </source>
</evidence>
<reference evidence="9" key="1">
    <citation type="journal article" date="2021" name="Proc. Natl. Acad. Sci. U.S.A.">
        <title>Three genomes in the algal genus Volvox reveal the fate of a haploid sex-determining region after a transition to homothallism.</title>
        <authorList>
            <person name="Yamamoto K."/>
            <person name="Hamaji T."/>
            <person name="Kawai-Toyooka H."/>
            <person name="Matsuzaki R."/>
            <person name="Takahashi F."/>
            <person name="Nishimura Y."/>
            <person name="Kawachi M."/>
            <person name="Noguchi H."/>
            <person name="Minakuchi Y."/>
            <person name="Umen J.G."/>
            <person name="Toyoda A."/>
            <person name="Nozaki H."/>
        </authorList>
    </citation>
    <scope>NUCLEOTIDE SEQUENCE</scope>
    <source>
        <strain evidence="9">NIES-3785</strain>
    </source>
</reference>
<keyword evidence="4 7" id="KW-1133">Transmembrane helix</keyword>
<gene>
    <name evidence="9" type="ORF">Vretimale_6647</name>
</gene>
<comment type="caution">
    <text evidence="9">The sequence shown here is derived from an EMBL/GenBank/DDBJ whole genome shotgun (WGS) entry which is preliminary data.</text>
</comment>
<dbReference type="EMBL" id="BNCQ01000010">
    <property type="protein sequence ID" value="GIM01936.1"/>
    <property type="molecule type" value="Genomic_DNA"/>
</dbReference>
<feature type="transmembrane region" description="Helical" evidence="7">
    <location>
        <begin position="146"/>
        <end position="170"/>
    </location>
</feature>
<dbReference type="PANTHER" id="PTHR22950:SF652">
    <property type="entry name" value="TRANSMEMBRANE AMINO ACID TRANSPORTER FAMILY PROTEIN"/>
    <property type="match status" value="1"/>
</dbReference>
<keyword evidence="5 7" id="KW-0472">Membrane</keyword>
<feature type="domain" description="Amino acid transporter transmembrane" evidence="8">
    <location>
        <begin position="70"/>
        <end position="178"/>
    </location>
</feature>
<feature type="region of interest" description="Disordered" evidence="6">
    <location>
        <begin position="268"/>
        <end position="289"/>
    </location>
</feature>
<dbReference type="AlphaFoldDB" id="A0A8J4G8D6"/>
<evidence type="ECO:0000313" key="10">
    <source>
        <dbReference type="Proteomes" id="UP000722791"/>
    </source>
</evidence>
<evidence type="ECO:0000256" key="4">
    <source>
        <dbReference type="ARBA" id="ARBA00022989"/>
    </source>
</evidence>
<feature type="transmembrane region" description="Helical" evidence="7">
    <location>
        <begin position="190"/>
        <end position="210"/>
    </location>
</feature>
<keyword evidence="2 7" id="KW-0812">Transmembrane</keyword>
<dbReference type="Proteomes" id="UP000722791">
    <property type="component" value="Unassembled WGS sequence"/>
</dbReference>
<proteinExistence type="predicted"/>
<evidence type="ECO:0000256" key="7">
    <source>
        <dbReference type="SAM" id="Phobius"/>
    </source>
</evidence>
<dbReference type="GO" id="GO:0016020">
    <property type="term" value="C:membrane"/>
    <property type="evidence" value="ECO:0007669"/>
    <property type="project" value="UniProtKB-SubCell"/>
</dbReference>
<evidence type="ECO:0000313" key="9">
    <source>
        <dbReference type="EMBL" id="GIM01936.1"/>
    </source>
</evidence>
<evidence type="ECO:0000256" key="3">
    <source>
        <dbReference type="ARBA" id="ARBA00022970"/>
    </source>
</evidence>
<dbReference type="Pfam" id="PF01490">
    <property type="entry name" value="Aa_trans"/>
    <property type="match status" value="1"/>
</dbReference>
<sequence>MAESAGHPAVATDDDRLPSSSAFIVHERRVTDKAVFVYTSFLGDEGPPAPPPLPVVSRSDGVIEAPVQSGASALSSVFVMANSTVGAGVLSLPFAFQETGLVGGLLLCVAVGTVEALTLYVLSKFAERYSAVTYVELVRRALGRKLAALLSAVLVVAMFGACVAYLIILADNLTSLAAAAGLPLWLSNRHNVVAVLGVGVLLPMCIPRYVPMHSWVTPKSGLYAILRTLSVLPWCGIGEVAIERTKLAIRRCNREILAAAAAFLPEPVGSTEEGQRSSGTGARGEVTGK</sequence>
<feature type="transmembrane region" description="Helical" evidence="7">
    <location>
        <begin position="102"/>
        <end position="122"/>
    </location>
</feature>
<name>A0A8J4G8D6_9CHLO</name>
<organism evidence="9 10">
    <name type="scientific">Volvox reticuliferus</name>
    <dbReference type="NCBI Taxonomy" id="1737510"/>
    <lineage>
        <taxon>Eukaryota</taxon>
        <taxon>Viridiplantae</taxon>
        <taxon>Chlorophyta</taxon>
        <taxon>core chlorophytes</taxon>
        <taxon>Chlorophyceae</taxon>
        <taxon>CS clade</taxon>
        <taxon>Chlamydomonadales</taxon>
        <taxon>Volvocaceae</taxon>
        <taxon>Volvox</taxon>
    </lineage>
</organism>
<dbReference type="PANTHER" id="PTHR22950">
    <property type="entry name" value="AMINO ACID TRANSPORTER"/>
    <property type="match status" value="1"/>
</dbReference>
<comment type="subcellular location">
    <subcellularLocation>
        <location evidence="1">Membrane</location>
        <topology evidence="1">Multi-pass membrane protein</topology>
    </subcellularLocation>
</comment>
<keyword evidence="3" id="KW-0813">Transport</keyword>
<dbReference type="InterPro" id="IPR013057">
    <property type="entry name" value="AA_transpt_TM"/>
</dbReference>
<accession>A0A8J4G8D6</accession>
<evidence type="ECO:0000256" key="1">
    <source>
        <dbReference type="ARBA" id="ARBA00004141"/>
    </source>
</evidence>
<keyword evidence="3" id="KW-0029">Amino-acid transport</keyword>
<evidence type="ECO:0000256" key="6">
    <source>
        <dbReference type="SAM" id="MobiDB-lite"/>
    </source>
</evidence>
<evidence type="ECO:0000259" key="8">
    <source>
        <dbReference type="Pfam" id="PF01490"/>
    </source>
</evidence>
<feature type="transmembrane region" description="Helical" evidence="7">
    <location>
        <begin position="77"/>
        <end position="96"/>
    </location>
</feature>
<dbReference type="GO" id="GO:0015179">
    <property type="term" value="F:L-amino acid transmembrane transporter activity"/>
    <property type="evidence" value="ECO:0007669"/>
    <property type="project" value="TreeGrafter"/>
</dbReference>